<dbReference type="AlphaFoldDB" id="A0A6U6E4M4"/>
<feature type="region of interest" description="Disordered" evidence="1">
    <location>
        <begin position="1"/>
        <end position="20"/>
    </location>
</feature>
<feature type="region of interest" description="Disordered" evidence="1">
    <location>
        <begin position="149"/>
        <end position="187"/>
    </location>
</feature>
<feature type="region of interest" description="Disordered" evidence="1">
    <location>
        <begin position="34"/>
        <end position="58"/>
    </location>
</feature>
<dbReference type="EMBL" id="HBKN01051613">
    <property type="protein sequence ID" value="CAE2342260.1"/>
    <property type="molecule type" value="Transcribed_RNA"/>
</dbReference>
<feature type="compositionally biased region" description="Basic and acidic residues" evidence="1">
    <location>
        <begin position="156"/>
        <end position="173"/>
    </location>
</feature>
<dbReference type="EMBL" id="HBKN01051614">
    <property type="protein sequence ID" value="CAE2342261.1"/>
    <property type="molecule type" value="Transcribed_RNA"/>
</dbReference>
<gene>
    <name evidence="2" type="ORF">GTHE00462_LOCUS40256</name>
    <name evidence="3" type="ORF">GTHE00462_LOCUS40257</name>
</gene>
<reference evidence="2" key="1">
    <citation type="submission" date="2021-01" db="EMBL/GenBank/DDBJ databases">
        <authorList>
            <person name="Corre E."/>
            <person name="Pelletier E."/>
            <person name="Niang G."/>
            <person name="Scheremetjew M."/>
            <person name="Finn R."/>
            <person name="Kale V."/>
            <person name="Holt S."/>
            <person name="Cochrane G."/>
            <person name="Meng A."/>
            <person name="Brown T."/>
            <person name="Cohen L."/>
        </authorList>
    </citation>
    <scope>NUCLEOTIDE SEQUENCE</scope>
    <source>
        <strain evidence="2">CCMP 2712</strain>
    </source>
</reference>
<dbReference type="InterPro" id="IPR016024">
    <property type="entry name" value="ARM-type_fold"/>
</dbReference>
<organism evidence="2">
    <name type="scientific">Guillardia theta</name>
    <name type="common">Cryptophyte</name>
    <name type="synonym">Cryptomonas phi</name>
    <dbReference type="NCBI Taxonomy" id="55529"/>
    <lineage>
        <taxon>Eukaryota</taxon>
        <taxon>Cryptophyceae</taxon>
        <taxon>Pyrenomonadales</taxon>
        <taxon>Geminigeraceae</taxon>
        <taxon>Guillardia</taxon>
    </lineage>
</organism>
<dbReference type="SUPFAM" id="SSF48371">
    <property type="entry name" value="ARM repeat"/>
    <property type="match status" value="1"/>
</dbReference>
<protein>
    <submittedName>
        <fullName evidence="2">Uncharacterized protein</fullName>
    </submittedName>
</protein>
<evidence type="ECO:0000313" key="3">
    <source>
        <dbReference type="EMBL" id="CAE2342261.1"/>
    </source>
</evidence>
<sequence>MSAGVCAMNKEGLPDKMSQGEKVGKLKALYENLEGSGKSPLGKTDPVSSRSNSLETSSREKIKTILTNSITELHSIVQSSSSHHQASALPAEDRVRQSGSINAALPKDLSLAGTLEVHRDAEHNVGIDSPPALKSSLPVSRGVEFRIDGLQEDSMNQERDSGEDDASQKREAADAVGESRAGDETVDLDLFEQCGDDARMDHQRECENAGRADGSAEQKRGLDEEALHNFLRNQMSMHSVSAISDKTNSGGSPRMNSPHGFSQEELHFAAIDAGDLIDSRWMLHECDGFSWNEVVVAVEQLLLSKGCVKGRMLACRFLSRIATDQTCCKRLCARLGMLDMIGDTLSNICREIKSDVTDEVDLCANNDTNMHCALCLSYIILCCARLGEEACSVMVMRSNLIAGLCRTISTLSSSRIHETAMMALAFMAQYPCNVDKIKNAKVSSISNSVVAHYLKKLQTSLKRRSTSSSGGENLEKVILQSVKVVVSSASVCMLLGESCVPQSESEVVKYTIKLLKQFIMREGFLSAPSGRSCELDPSYSHGKALMILRALSRAAQGSVGAKLQQQILRSEIGMPLLAIVVSSSLEWDGPLTTLKTKSVGTRCSSSEDHLRDQVCCVLKESINLLIILFKHEHLQQDHHWLLSDFLHTNFKDKLPFWWNWQANEESFLSQRAGGSEEEEVLDRSNDDGNCLFLHQLVKTSLNAARKRYEEDSNINIMCTRLSHMVEDLV</sequence>
<proteinExistence type="predicted"/>
<name>A0A6U6E4M4_GUITH</name>
<accession>A0A6U6E4M4</accession>
<evidence type="ECO:0000313" key="2">
    <source>
        <dbReference type="EMBL" id="CAE2342260.1"/>
    </source>
</evidence>
<evidence type="ECO:0000256" key="1">
    <source>
        <dbReference type="SAM" id="MobiDB-lite"/>
    </source>
</evidence>